<gene>
    <name evidence="1" type="ORF">BV25DRAFT_1822131</name>
</gene>
<reference evidence="1" key="2">
    <citation type="journal article" date="2022" name="New Phytol.">
        <title>Evolutionary transition to the ectomycorrhizal habit in the genomes of a hyperdiverse lineage of mushroom-forming fungi.</title>
        <authorList>
            <person name="Looney B."/>
            <person name="Miyauchi S."/>
            <person name="Morin E."/>
            <person name="Drula E."/>
            <person name="Courty P.E."/>
            <person name="Kohler A."/>
            <person name="Kuo A."/>
            <person name="LaButti K."/>
            <person name="Pangilinan J."/>
            <person name="Lipzen A."/>
            <person name="Riley R."/>
            <person name="Andreopoulos W."/>
            <person name="He G."/>
            <person name="Johnson J."/>
            <person name="Nolan M."/>
            <person name="Tritt A."/>
            <person name="Barry K.W."/>
            <person name="Grigoriev I.V."/>
            <person name="Nagy L.G."/>
            <person name="Hibbett D."/>
            <person name="Henrissat B."/>
            <person name="Matheny P.B."/>
            <person name="Labbe J."/>
            <person name="Martin F.M."/>
        </authorList>
    </citation>
    <scope>NUCLEOTIDE SEQUENCE</scope>
    <source>
        <strain evidence="1">HHB10654</strain>
    </source>
</reference>
<protein>
    <submittedName>
        <fullName evidence="1">Uncharacterized protein</fullName>
    </submittedName>
</protein>
<proteinExistence type="predicted"/>
<dbReference type="EMBL" id="MU277196">
    <property type="protein sequence ID" value="KAI0065029.1"/>
    <property type="molecule type" value="Genomic_DNA"/>
</dbReference>
<evidence type="ECO:0000313" key="1">
    <source>
        <dbReference type="EMBL" id="KAI0065029.1"/>
    </source>
</evidence>
<reference evidence="1" key="1">
    <citation type="submission" date="2021-03" db="EMBL/GenBank/DDBJ databases">
        <authorList>
            <consortium name="DOE Joint Genome Institute"/>
            <person name="Ahrendt S."/>
            <person name="Looney B.P."/>
            <person name="Miyauchi S."/>
            <person name="Morin E."/>
            <person name="Drula E."/>
            <person name="Courty P.E."/>
            <person name="Chicoki N."/>
            <person name="Fauchery L."/>
            <person name="Kohler A."/>
            <person name="Kuo A."/>
            <person name="Labutti K."/>
            <person name="Pangilinan J."/>
            <person name="Lipzen A."/>
            <person name="Riley R."/>
            <person name="Andreopoulos W."/>
            <person name="He G."/>
            <person name="Johnson J."/>
            <person name="Barry K.W."/>
            <person name="Grigoriev I.V."/>
            <person name="Nagy L."/>
            <person name="Hibbett D."/>
            <person name="Henrissat B."/>
            <person name="Matheny P.B."/>
            <person name="Labbe J."/>
            <person name="Martin F."/>
        </authorList>
    </citation>
    <scope>NUCLEOTIDE SEQUENCE</scope>
    <source>
        <strain evidence="1">HHB10654</strain>
    </source>
</reference>
<dbReference type="Proteomes" id="UP000814140">
    <property type="component" value="Unassembled WGS sequence"/>
</dbReference>
<comment type="caution">
    <text evidence="1">The sequence shown here is derived from an EMBL/GenBank/DDBJ whole genome shotgun (WGS) entry which is preliminary data.</text>
</comment>
<evidence type="ECO:0000313" key="2">
    <source>
        <dbReference type="Proteomes" id="UP000814140"/>
    </source>
</evidence>
<name>A0ACB8T8A4_9AGAM</name>
<keyword evidence="2" id="KW-1185">Reference proteome</keyword>
<organism evidence="1 2">
    <name type="scientific">Artomyces pyxidatus</name>
    <dbReference type="NCBI Taxonomy" id="48021"/>
    <lineage>
        <taxon>Eukaryota</taxon>
        <taxon>Fungi</taxon>
        <taxon>Dikarya</taxon>
        <taxon>Basidiomycota</taxon>
        <taxon>Agaricomycotina</taxon>
        <taxon>Agaricomycetes</taxon>
        <taxon>Russulales</taxon>
        <taxon>Auriscalpiaceae</taxon>
        <taxon>Artomyces</taxon>
    </lineage>
</organism>
<accession>A0ACB8T8A4</accession>
<sequence>MYASARLLRLAPLRAPASRIMTRSVQTSAKPYNGVPFDYTNKRALAFKFIAFWGGGFAIPFIAGYYQLRKSGGAKA</sequence>